<dbReference type="EMBL" id="HBUF01577565">
    <property type="protein sequence ID" value="CAG6768878.1"/>
    <property type="molecule type" value="Transcribed_RNA"/>
</dbReference>
<organism evidence="6">
    <name type="scientific">Cacopsylla melanoneura</name>
    <dbReference type="NCBI Taxonomy" id="428564"/>
    <lineage>
        <taxon>Eukaryota</taxon>
        <taxon>Metazoa</taxon>
        <taxon>Ecdysozoa</taxon>
        <taxon>Arthropoda</taxon>
        <taxon>Hexapoda</taxon>
        <taxon>Insecta</taxon>
        <taxon>Pterygota</taxon>
        <taxon>Neoptera</taxon>
        <taxon>Paraneoptera</taxon>
        <taxon>Hemiptera</taxon>
        <taxon>Sternorrhyncha</taxon>
        <taxon>Psylloidea</taxon>
        <taxon>Psyllidae</taxon>
        <taxon>Psyllinae</taxon>
        <taxon>Cacopsylla</taxon>
    </lineage>
</organism>
<feature type="transmembrane region" description="Helical" evidence="5">
    <location>
        <begin position="200"/>
        <end position="222"/>
    </location>
</feature>
<sequence>MVTTNKIKKELHKDIDKVKEKESKKQSKWRMIVENTTVEPMLGGYIISSVLTNLATQNLYLEKACRVNLNFGAHICDALSRRETANYTVEETMIQELVAGMSIWKTFLQSIIPAVLIIFLGSWSDRNCRRKPCMLAPILGDMLSCIGLIVTAYYSWLPMEVSGFIEAIFPAMMGGWFTMFMAVFSYIGNIASVEKRTLRIGVVNIFCSVGVPIGTALSGIILKKTGFYGVYSFSLVLYTFSILYGIFFISELPPNSPAAIMANNNNNDVAGAEKLPDKKVSFLKDFFDVKYIKEVFEVVFKHGEFNRKKRVILIMVVMIVVFGPIQGEMSVIYLFTRYKFNWDEVDFSLFSTYSMVTNLLGTMFSVGVFSHLLQIDDALIGVISCMSKILAGFVYAFAATPFVFYLGAIVDIVNGTSFIAMRSIISKMVPPDELGKINSLFGVCEALDPLIYGPMYSAVYRATINTLPGTFFLIGGALTAPAAFIFLWMYKEHRNEAKARRALDELESRSRDNQCDINGAAVVIENEHVTNNNNNNNCHKSKDNLVDETSTEINHQGVDNEAFEK</sequence>
<dbReference type="PANTHER" id="PTHR23507:SF1">
    <property type="entry name" value="FI18259P1-RELATED"/>
    <property type="match status" value="1"/>
</dbReference>
<evidence type="ECO:0000313" key="6">
    <source>
        <dbReference type="EMBL" id="CAG6735902.1"/>
    </source>
</evidence>
<feature type="transmembrane region" description="Helical" evidence="5">
    <location>
        <begin position="228"/>
        <end position="249"/>
    </location>
</feature>
<keyword evidence="4 5" id="KW-0472">Membrane</keyword>
<protein>
    <submittedName>
        <fullName evidence="6">Proton-coupled folate transporter</fullName>
    </submittedName>
</protein>
<evidence type="ECO:0000256" key="5">
    <source>
        <dbReference type="SAM" id="Phobius"/>
    </source>
</evidence>
<evidence type="ECO:0000256" key="4">
    <source>
        <dbReference type="ARBA" id="ARBA00023136"/>
    </source>
</evidence>
<feature type="transmembrane region" description="Helical" evidence="5">
    <location>
        <begin position="135"/>
        <end position="156"/>
    </location>
</feature>
<evidence type="ECO:0000256" key="3">
    <source>
        <dbReference type="ARBA" id="ARBA00022989"/>
    </source>
</evidence>
<keyword evidence="3 5" id="KW-1133">Transmembrane helix</keyword>
<feature type="transmembrane region" description="Helical" evidence="5">
    <location>
        <begin position="471"/>
        <end position="490"/>
    </location>
</feature>
<evidence type="ECO:0000256" key="2">
    <source>
        <dbReference type="ARBA" id="ARBA00022692"/>
    </source>
</evidence>
<dbReference type="Gene3D" id="1.20.1250.20">
    <property type="entry name" value="MFS general substrate transporter like domains"/>
    <property type="match status" value="1"/>
</dbReference>
<proteinExistence type="predicted"/>
<feature type="transmembrane region" description="Helical" evidence="5">
    <location>
        <begin position="311"/>
        <end position="335"/>
    </location>
</feature>
<feature type="transmembrane region" description="Helical" evidence="5">
    <location>
        <begin position="168"/>
        <end position="188"/>
    </location>
</feature>
<dbReference type="EMBL" id="HBUF01397274">
    <property type="protein sequence ID" value="CAG6735902.1"/>
    <property type="molecule type" value="Transcribed_RNA"/>
</dbReference>
<dbReference type="GO" id="GO:0022857">
    <property type="term" value="F:transmembrane transporter activity"/>
    <property type="evidence" value="ECO:0007669"/>
    <property type="project" value="InterPro"/>
</dbReference>
<dbReference type="CDD" id="cd17386">
    <property type="entry name" value="MFS_SLC46"/>
    <property type="match status" value="1"/>
</dbReference>
<dbReference type="AlphaFoldDB" id="A0A8D8YVN6"/>
<reference evidence="6" key="1">
    <citation type="submission" date="2021-05" db="EMBL/GenBank/DDBJ databases">
        <authorList>
            <person name="Alioto T."/>
            <person name="Alioto T."/>
            <person name="Gomez Garrido J."/>
        </authorList>
    </citation>
    <scope>NUCLEOTIDE SEQUENCE</scope>
</reference>
<comment type="subcellular location">
    <subcellularLocation>
        <location evidence="1">Membrane</location>
        <topology evidence="1">Multi-pass membrane protein</topology>
    </subcellularLocation>
</comment>
<dbReference type="EMBL" id="HBUF01577564">
    <property type="protein sequence ID" value="CAG6768877.1"/>
    <property type="molecule type" value="Transcribed_RNA"/>
</dbReference>
<dbReference type="Pfam" id="PF07690">
    <property type="entry name" value="MFS_1"/>
    <property type="match status" value="1"/>
</dbReference>
<dbReference type="InterPro" id="IPR011701">
    <property type="entry name" value="MFS"/>
</dbReference>
<dbReference type="GO" id="GO:0016020">
    <property type="term" value="C:membrane"/>
    <property type="evidence" value="ECO:0007669"/>
    <property type="project" value="UniProtKB-SubCell"/>
</dbReference>
<keyword evidence="2 5" id="KW-0812">Transmembrane</keyword>
<feature type="transmembrane region" description="Helical" evidence="5">
    <location>
        <begin position="347"/>
        <end position="366"/>
    </location>
</feature>
<dbReference type="PANTHER" id="PTHR23507">
    <property type="entry name" value="ZGC:174356"/>
    <property type="match status" value="1"/>
</dbReference>
<evidence type="ECO:0000256" key="1">
    <source>
        <dbReference type="ARBA" id="ARBA00004141"/>
    </source>
</evidence>
<dbReference type="InterPro" id="IPR036259">
    <property type="entry name" value="MFS_trans_sf"/>
</dbReference>
<dbReference type="SUPFAM" id="SSF103473">
    <property type="entry name" value="MFS general substrate transporter"/>
    <property type="match status" value="1"/>
</dbReference>
<accession>A0A8D8YVN6</accession>
<dbReference type="EMBL" id="HBUF01577563">
    <property type="protein sequence ID" value="CAG6768876.1"/>
    <property type="molecule type" value="Transcribed_RNA"/>
</dbReference>
<name>A0A8D8YVN6_9HEMI</name>